<evidence type="ECO:0000313" key="2">
    <source>
        <dbReference type="EMBL" id="KAL2064408.1"/>
    </source>
</evidence>
<feature type="compositionally biased region" description="Acidic residues" evidence="1">
    <location>
        <begin position="29"/>
        <end position="38"/>
    </location>
</feature>
<reference evidence="2 3" key="1">
    <citation type="journal article" date="2024" name="Commun. Biol.">
        <title>Comparative genomic analysis of thermophilic fungi reveals convergent evolutionary adaptations and gene losses.</title>
        <authorList>
            <person name="Steindorff A.S."/>
            <person name="Aguilar-Pontes M.V."/>
            <person name="Robinson A.J."/>
            <person name="Andreopoulos B."/>
            <person name="LaButti K."/>
            <person name="Kuo A."/>
            <person name="Mondo S."/>
            <person name="Riley R."/>
            <person name="Otillar R."/>
            <person name="Haridas S."/>
            <person name="Lipzen A."/>
            <person name="Grimwood J."/>
            <person name="Schmutz J."/>
            <person name="Clum A."/>
            <person name="Reid I.D."/>
            <person name="Moisan M.C."/>
            <person name="Butler G."/>
            <person name="Nguyen T.T.M."/>
            <person name="Dewar K."/>
            <person name="Conant G."/>
            <person name="Drula E."/>
            <person name="Henrissat B."/>
            <person name="Hansel C."/>
            <person name="Singer S."/>
            <person name="Hutchinson M.I."/>
            <person name="de Vries R.P."/>
            <person name="Natvig D.O."/>
            <person name="Powell A.J."/>
            <person name="Tsang A."/>
            <person name="Grigoriev I.V."/>
        </authorList>
    </citation>
    <scope>NUCLEOTIDE SEQUENCE [LARGE SCALE GENOMIC DNA]</scope>
    <source>
        <strain evidence="2 3">CBS 494.80</strain>
    </source>
</reference>
<feature type="compositionally biased region" description="Basic residues" evidence="1">
    <location>
        <begin position="185"/>
        <end position="198"/>
    </location>
</feature>
<proteinExistence type="predicted"/>
<feature type="region of interest" description="Disordered" evidence="1">
    <location>
        <begin position="25"/>
        <end position="52"/>
    </location>
</feature>
<feature type="region of interest" description="Disordered" evidence="1">
    <location>
        <begin position="179"/>
        <end position="200"/>
    </location>
</feature>
<organism evidence="2 3">
    <name type="scientific">Oculimacula yallundae</name>
    <dbReference type="NCBI Taxonomy" id="86028"/>
    <lineage>
        <taxon>Eukaryota</taxon>
        <taxon>Fungi</taxon>
        <taxon>Dikarya</taxon>
        <taxon>Ascomycota</taxon>
        <taxon>Pezizomycotina</taxon>
        <taxon>Leotiomycetes</taxon>
        <taxon>Helotiales</taxon>
        <taxon>Ploettnerulaceae</taxon>
        <taxon>Oculimacula</taxon>
    </lineage>
</organism>
<comment type="caution">
    <text evidence="2">The sequence shown here is derived from an EMBL/GenBank/DDBJ whole genome shotgun (WGS) entry which is preliminary data.</text>
</comment>
<evidence type="ECO:0000313" key="3">
    <source>
        <dbReference type="Proteomes" id="UP001595075"/>
    </source>
</evidence>
<gene>
    <name evidence="2" type="ORF">VTL71DRAFT_4902</name>
</gene>
<keyword evidence="3" id="KW-1185">Reference proteome</keyword>
<accession>A0ABR4C390</accession>
<dbReference type="EMBL" id="JAZHXI010000014">
    <property type="protein sequence ID" value="KAL2064408.1"/>
    <property type="molecule type" value="Genomic_DNA"/>
</dbReference>
<sequence length="379" mass="43954">MTQSILYSEYNARNPMDIASVLNPRLDDPWSDSEDNDFCESGSDGSPTRHCSPTRQCQYNLALRPMEVPGELSAFAPAVTWSYHENNRQTLPPLLFTSEEDRDDRPLHGPRMCEVARAAQFGDQSNISTVYARYDPYSPPHRHDYINRRGSLPGLRTAMRRLEITSQFMSYESSHEAGRDFTSGKIKRKTRKSARPHSNKAYNQEQVHWMRYHFIDCDLTYAQMKVLWAVRFPYDPRDFGDNDQCFSSRLYRDNISALLDEFDRLVLNSEGKPKIIKINVRDRQDVKYEDFPFKLWEKNPEWALYWDWVMPEHKAKAQRLLDGTNLDASQLRKERSRQAIRMYEAGLPAKKGWFATPALHAAAVLKMEANNAAQGLSIT</sequence>
<evidence type="ECO:0000256" key="1">
    <source>
        <dbReference type="SAM" id="MobiDB-lite"/>
    </source>
</evidence>
<protein>
    <submittedName>
        <fullName evidence="2">Uncharacterized protein</fullName>
    </submittedName>
</protein>
<name>A0ABR4C390_9HELO</name>
<feature type="compositionally biased region" description="Polar residues" evidence="1">
    <location>
        <begin position="43"/>
        <end position="52"/>
    </location>
</feature>
<dbReference type="Proteomes" id="UP001595075">
    <property type="component" value="Unassembled WGS sequence"/>
</dbReference>